<evidence type="ECO:0000313" key="1">
    <source>
        <dbReference type="EMBL" id="KAK9157710.1"/>
    </source>
</evidence>
<keyword evidence="2" id="KW-1185">Reference proteome</keyword>
<dbReference type="AlphaFoldDB" id="A0AAP0KUR2"/>
<protein>
    <submittedName>
        <fullName evidence="1">Uncharacterized protein</fullName>
    </submittedName>
</protein>
<accession>A0AAP0KUR2</accession>
<evidence type="ECO:0000313" key="2">
    <source>
        <dbReference type="Proteomes" id="UP001419268"/>
    </source>
</evidence>
<gene>
    <name evidence="1" type="ORF">Scep_004284</name>
</gene>
<sequence length="52" mass="6249">MLCNFAKDIDVSTLSHRHEFHFHVPTYIIEKKQTNTYKTPMGMTQKRRKLNI</sequence>
<dbReference type="Proteomes" id="UP001419268">
    <property type="component" value="Unassembled WGS sequence"/>
</dbReference>
<reference evidence="1 2" key="1">
    <citation type="submission" date="2024-01" db="EMBL/GenBank/DDBJ databases">
        <title>Genome assemblies of Stephania.</title>
        <authorList>
            <person name="Yang L."/>
        </authorList>
    </citation>
    <scope>NUCLEOTIDE SEQUENCE [LARGE SCALE GENOMIC DNA]</scope>
    <source>
        <strain evidence="1">JXDWG</strain>
        <tissue evidence="1">Leaf</tissue>
    </source>
</reference>
<name>A0AAP0KUR2_9MAGN</name>
<dbReference type="EMBL" id="JBBNAG010000002">
    <property type="protein sequence ID" value="KAK9157710.1"/>
    <property type="molecule type" value="Genomic_DNA"/>
</dbReference>
<comment type="caution">
    <text evidence="1">The sequence shown here is derived from an EMBL/GenBank/DDBJ whole genome shotgun (WGS) entry which is preliminary data.</text>
</comment>
<proteinExistence type="predicted"/>
<organism evidence="1 2">
    <name type="scientific">Stephania cephalantha</name>
    <dbReference type="NCBI Taxonomy" id="152367"/>
    <lineage>
        <taxon>Eukaryota</taxon>
        <taxon>Viridiplantae</taxon>
        <taxon>Streptophyta</taxon>
        <taxon>Embryophyta</taxon>
        <taxon>Tracheophyta</taxon>
        <taxon>Spermatophyta</taxon>
        <taxon>Magnoliopsida</taxon>
        <taxon>Ranunculales</taxon>
        <taxon>Menispermaceae</taxon>
        <taxon>Menispermoideae</taxon>
        <taxon>Cissampelideae</taxon>
        <taxon>Stephania</taxon>
    </lineage>
</organism>